<dbReference type="InterPro" id="IPR020103">
    <property type="entry name" value="PsdUridine_synth_cat_dom_sf"/>
</dbReference>
<accession>A0A6I3SBX1</accession>
<organism evidence="8 9">
    <name type="scientific">Heliobacterium mobile</name>
    <name type="common">Heliobacillus mobilis</name>
    <dbReference type="NCBI Taxonomy" id="28064"/>
    <lineage>
        <taxon>Bacteria</taxon>
        <taxon>Bacillati</taxon>
        <taxon>Bacillota</taxon>
        <taxon>Clostridia</taxon>
        <taxon>Eubacteriales</taxon>
        <taxon>Heliobacteriaceae</taxon>
        <taxon>Heliobacterium</taxon>
    </lineage>
</organism>
<dbReference type="RefSeq" id="WP_155474537.1">
    <property type="nucleotide sequence ID" value="NZ_WNKU01000001.1"/>
</dbReference>
<dbReference type="Proteomes" id="UP000430670">
    <property type="component" value="Unassembled WGS sequence"/>
</dbReference>
<dbReference type="FunFam" id="3.30.70.1560:FF:000001">
    <property type="entry name" value="Pseudouridine synthase"/>
    <property type="match status" value="1"/>
</dbReference>
<dbReference type="Gene3D" id="3.30.70.580">
    <property type="entry name" value="Pseudouridine synthase I, catalytic domain, N-terminal subdomain"/>
    <property type="match status" value="1"/>
</dbReference>
<dbReference type="InterPro" id="IPR018496">
    <property type="entry name" value="PsdUridine_synth_RsuA/RluB_CS"/>
</dbReference>
<dbReference type="GO" id="GO:0003723">
    <property type="term" value="F:RNA binding"/>
    <property type="evidence" value="ECO:0007669"/>
    <property type="project" value="UniProtKB-KW"/>
</dbReference>
<dbReference type="PROSITE" id="PS01149">
    <property type="entry name" value="PSI_RSU"/>
    <property type="match status" value="1"/>
</dbReference>
<dbReference type="GO" id="GO:0005829">
    <property type="term" value="C:cytosol"/>
    <property type="evidence" value="ECO:0007669"/>
    <property type="project" value="UniProtKB-ARBA"/>
</dbReference>
<feature type="compositionally biased region" description="Basic and acidic residues" evidence="6">
    <location>
        <begin position="293"/>
        <end position="305"/>
    </location>
</feature>
<feature type="domain" description="RNA-binding S4" evidence="7">
    <location>
        <begin position="11"/>
        <end position="71"/>
    </location>
</feature>
<evidence type="ECO:0000256" key="5">
    <source>
        <dbReference type="RuleBase" id="RU003887"/>
    </source>
</evidence>
<name>A0A6I3SBX1_HELMO</name>
<evidence type="ECO:0000256" key="2">
    <source>
        <dbReference type="ARBA" id="ARBA00022884"/>
    </source>
</evidence>
<dbReference type="SMART" id="SM00363">
    <property type="entry name" value="S4"/>
    <property type="match status" value="1"/>
</dbReference>
<dbReference type="PANTHER" id="PTHR47683">
    <property type="entry name" value="PSEUDOURIDINE SYNTHASE FAMILY PROTEIN-RELATED"/>
    <property type="match status" value="1"/>
</dbReference>
<dbReference type="InterPro" id="IPR020094">
    <property type="entry name" value="TruA/RsuA/RluB/E/F_N"/>
</dbReference>
<keyword evidence="2 4" id="KW-0694">RNA-binding</keyword>
<evidence type="ECO:0000256" key="3">
    <source>
        <dbReference type="ARBA" id="ARBA00023235"/>
    </source>
</evidence>
<keyword evidence="9" id="KW-1185">Reference proteome</keyword>
<dbReference type="Gene3D" id="3.30.70.1560">
    <property type="entry name" value="Alpha-L RNA-binding motif"/>
    <property type="match status" value="1"/>
</dbReference>
<dbReference type="GO" id="GO:0120159">
    <property type="term" value="F:rRNA pseudouridine synthase activity"/>
    <property type="evidence" value="ECO:0007669"/>
    <property type="project" value="UniProtKB-ARBA"/>
</dbReference>
<evidence type="ECO:0000313" key="8">
    <source>
        <dbReference type="EMBL" id="MTV47409.1"/>
    </source>
</evidence>
<dbReference type="SUPFAM" id="SSF55120">
    <property type="entry name" value="Pseudouridine synthase"/>
    <property type="match status" value="1"/>
</dbReference>
<dbReference type="InterPro" id="IPR002942">
    <property type="entry name" value="S4_RNA-bd"/>
</dbReference>
<dbReference type="Pfam" id="PF01479">
    <property type="entry name" value="S4"/>
    <property type="match status" value="1"/>
</dbReference>
<dbReference type="PROSITE" id="PS50889">
    <property type="entry name" value="S4"/>
    <property type="match status" value="1"/>
</dbReference>
<feature type="compositionally biased region" description="Basic residues" evidence="6">
    <location>
        <begin position="306"/>
        <end position="320"/>
    </location>
</feature>
<dbReference type="OrthoDB" id="9807213at2"/>
<comment type="caution">
    <text evidence="8">The sequence shown here is derived from an EMBL/GenBank/DDBJ whole genome shotgun (WGS) entry which is preliminary data.</text>
</comment>
<proteinExistence type="inferred from homology"/>
<dbReference type="PANTHER" id="PTHR47683:SF3">
    <property type="entry name" value="RIBOSOMAL LARGE SUBUNIT PSEUDOURIDINE SYNTHASE B"/>
    <property type="match status" value="1"/>
</dbReference>
<dbReference type="GO" id="GO:0000455">
    <property type="term" value="P:enzyme-directed rRNA pseudouridine synthesis"/>
    <property type="evidence" value="ECO:0007669"/>
    <property type="project" value="UniProtKB-ARBA"/>
</dbReference>
<evidence type="ECO:0000256" key="6">
    <source>
        <dbReference type="SAM" id="MobiDB-lite"/>
    </source>
</evidence>
<dbReference type="InterPro" id="IPR006145">
    <property type="entry name" value="PsdUridine_synth_RsuA/RluA"/>
</dbReference>
<dbReference type="CDD" id="cd02870">
    <property type="entry name" value="PseudoU_synth_RsuA_like"/>
    <property type="match status" value="1"/>
</dbReference>
<dbReference type="InterPro" id="IPR042092">
    <property type="entry name" value="PsdUridine_s_RsuA/RluB/E/F_cat"/>
</dbReference>
<evidence type="ECO:0000256" key="1">
    <source>
        <dbReference type="ARBA" id="ARBA00008348"/>
    </source>
</evidence>
<dbReference type="SUPFAM" id="SSF55174">
    <property type="entry name" value="Alpha-L RNA-binding motif"/>
    <property type="match status" value="1"/>
</dbReference>
<dbReference type="EMBL" id="WNKU01000001">
    <property type="protein sequence ID" value="MTV47409.1"/>
    <property type="molecule type" value="Genomic_DNA"/>
</dbReference>
<dbReference type="Pfam" id="PF00849">
    <property type="entry name" value="PseudoU_synth_2"/>
    <property type="match status" value="1"/>
</dbReference>
<protein>
    <recommendedName>
        <fullName evidence="5">Pseudouridine synthase</fullName>
        <ecNumber evidence="5">5.4.99.-</ecNumber>
    </recommendedName>
</protein>
<dbReference type="InterPro" id="IPR050343">
    <property type="entry name" value="RsuA_PseudoU_synthase"/>
</dbReference>
<dbReference type="InterPro" id="IPR036986">
    <property type="entry name" value="S4_RNA-bd_sf"/>
</dbReference>
<evidence type="ECO:0000256" key="4">
    <source>
        <dbReference type="PROSITE-ProRule" id="PRU00182"/>
    </source>
</evidence>
<dbReference type="InterPro" id="IPR000748">
    <property type="entry name" value="PsdUridine_synth_RsuA/RluB/E/F"/>
</dbReference>
<evidence type="ECO:0000259" key="7">
    <source>
        <dbReference type="SMART" id="SM00363"/>
    </source>
</evidence>
<evidence type="ECO:0000313" key="9">
    <source>
        <dbReference type="Proteomes" id="UP000430670"/>
    </source>
</evidence>
<reference evidence="8 9" key="1">
    <citation type="submission" date="2019-11" db="EMBL/GenBank/DDBJ databases">
        <title>Whole-genome sequence of a the green, strictly anaerobic photosynthetic bacterium Heliobacillus mobilis DSM 6151.</title>
        <authorList>
            <person name="Kyndt J.A."/>
            <person name="Meyer T.E."/>
        </authorList>
    </citation>
    <scope>NUCLEOTIDE SEQUENCE [LARGE SCALE GENOMIC DNA]</scope>
    <source>
        <strain evidence="8 9">DSM 6151</strain>
    </source>
</reference>
<feature type="compositionally biased region" description="Basic and acidic residues" evidence="6">
    <location>
        <begin position="263"/>
        <end position="275"/>
    </location>
</feature>
<comment type="similarity">
    <text evidence="1 5">Belongs to the pseudouridine synthase RsuA family.</text>
</comment>
<gene>
    <name evidence="8" type="ORF">GJ688_00265</name>
</gene>
<feature type="region of interest" description="Disordered" evidence="6">
    <location>
        <begin position="263"/>
        <end position="320"/>
    </location>
</feature>
<sequence length="320" mass="35041">MKEVLSTTTAERLQKVLAAHGLASRREAEDWIRAGRVQVNGTVVTELGLRVEEGKDVIQVDGKPLTVRERHQYFLLYKPRGFVTTRKDPEGRPTVIDLLKDVPARIYPVGRLDQDTEGLLLLTNDGELAYRLTHPKYGVEKTYHARMRGNVPDPVIKAFAEGVMLEDGLTAPAKVKVLDREGGATWIELTIHEGRNRQVRRMGDAVGYPVVHLTRVSFGPLTISGLKPGAYRPLKPQEVRALQGAAGIAKGNKKQAEIKRKEAIKAPGKAAEKNKLSKPAGPAAKGLSSVPGRKMDGGNEGDKTGFGKRPHSGVHRKRKG</sequence>
<dbReference type="EC" id="5.4.99.-" evidence="5"/>
<dbReference type="FunFam" id="3.10.290.10:FF:000003">
    <property type="entry name" value="Pseudouridine synthase"/>
    <property type="match status" value="1"/>
</dbReference>
<dbReference type="Gene3D" id="3.10.290.10">
    <property type="entry name" value="RNA-binding S4 domain"/>
    <property type="match status" value="1"/>
</dbReference>
<keyword evidence="3 5" id="KW-0413">Isomerase</keyword>
<dbReference type="AlphaFoldDB" id="A0A6I3SBX1"/>
<dbReference type="NCBIfam" id="TIGR00093">
    <property type="entry name" value="pseudouridine synthase"/>
    <property type="match status" value="1"/>
</dbReference>
<dbReference type="CDD" id="cd00165">
    <property type="entry name" value="S4"/>
    <property type="match status" value="1"/>
</dbReference>